<proteinExistence type="inferred from homology"/>
<dbReference type="PRINTS" id="PR00351">
    <property type="entry name" value="OM20RECEPTOR"/>
</dbReference>
<keyword evidence="7" id="KW-1133">Transmembrane helix</keyword>
<dbReference type="Proteomes" id="UP001497600">
    <property type="component" value="Chromosome D"/>
</dbReference>
<evidence type="ECO:0000256" key="1">
    <source>
        <dbReference type="ARBA" id="ARBA00004572"/>
    </source>
</evidence>
<evidence type="ECO:0000256" key="7">
    <source>
        <dbReference type="ARBA" id="ARBA00022989"/>
    </source>
</evidence>
<dbReference type="InterPro" id="IPR002056">
    <property type="entry name" value="MAS20"/>
</dbReference>
<keyword evidence="4" id="KW-0812">Transmembrane</keyword>
<dbReference type="PANTHER" id="PTHR12430:SF0">
    <property type="entry name" value="TRANSLOCASE OF OUTER MITOCHONDRIAL MEMBRANE 20"/>
    <property type="match status" value="1"/>
</dbReference>
<evidence type="ECO:0000256" key="6">
    <source>
        <dbReference type="ARBA" id="ARBA00022927"/>
    </source>
</evidence>
<evidence type="ECO:0000256" key="2">
    <source>
        <dbReference type="ARBA" id="ARBA00005792"/>
    </source>
</evidence>
<keyword evidence="9 10" id="KW-0472">Membrane</keyword>
<evidence type="ECO:0000256" key="4">
    <source>
        <dbReference type="ARBA" id="ARBA00022692"/>
    </source>
</evidence>
<keyword evidence="6" id="KW-0653">Protein transport</keyword>
<evidence type="ECO:0000256" key="3">
    <source>
        <dbReference type="ARBA" id="ARBA00022448"/>
    </source>
</evidence>
<dbReference type="Gene3D" id="1.20.960.10">
    <property type="entry name" value="Mitochondrial outer membrane translocase complex, subunit Tom20 domain"/>
    <property type="match status" value="1"/>
</dbReference>
<dbReference type="PIRSF" id="PIRSF037707">
    <property type="entry name" value="MAS20_rcpt"/>
    <property type="match status" value="1"/>
</dbReference>
<evidence type="ECO:0000313" key="11">
    <source>
        <dbReference type="EMBL" id="CAK7905485.1"/>
    </source>
</evidence>
<evidence type="ECO:0000256" key="10">
    <source>
        <dbReference type="PIRNR" id="PIRNR037707"/>
    </source>
</evidence>
<organism evidence="11 12">
    <name type="scientific">[Candida] anglica</name>
    <dbReference type="NCBI Taxonomy" id="148631"/>
    <lineage>
        <taxon>Eukaryota</taxon>
        <taxon>Fungi</taxon>
        <taxon>Dikarya</taxon>
        <taxon>Ascomycota</taxon>
        <taxon>Saccharomycotina</taxon>
        <taxon>Pichiomycetes</taxon>
        <taxon>Debaryomycetaceae</taxon>
        <taxon>Kurtzmaniella</taxon>
    </lineage>
</organism>
<dbReference type="InterPro" id="IPR023392">
    <property type="entry name" value="Tom20_dom_sf"/>
</dbReference>
<dbReference type="SUPFAM" id="SSF47157">
    <property type="entry name" value="Mitochondrial import receptor subunit Tom20"/>
    <property type="match status" value="1"/>
</dbReference>
<gene>
    <name evidence="11" type="primary">TOM20</name>
    <name evidence="11" type="ORF">CAAN4_D14290</name>
</gene>
<protein>
    <submittedName>
        <fullName evidence="11">Mitochondrial import receptor subunit Tom20p</fullName>
    </submittedName>
</protein>
<evidence type="ECO:0000256" key="5">
    <source>
        <dbReference type="ARBA" id="ARBA00022787"/>
    </source>
</evidence>
<evidence type="ECO:0000256" key="8">
    <source>
        <dbReference type="ARBA" id="ARBA00023128"/>
    </source>
</evidence>
<comment type="similarity">
    <text evidence="2 10">Belongs to the Tom20 family.</text>
</comment>
<evidence type="ECO:0000256" key="9">
    <source>
        <dbReference type="ARBA" id="ARBA00023136"/>
    </source>
</evidence>
<accession>A0ABP0EBN9</accession>
<name>A0ABP0EBN9_9ASCO</name>
<keyword evidence="12" id="KW-1185">Reference proteome</keyword>
<evidence type="ECO:0000313" key="12">
    <source>
        <dbReference type="Proteomes" id="UP001497600"/>
    </source>
</evidence>
<dbReference type="EMBL" id="OZ004256">
    <property type="protein sequence ID" value="CAK7905485.1"/>
    <property type="molecule type" value="Genomic_DNA"/>
</dbReference>
<keyword evidence="3" id="KW-0813">Transport</keyword>
<keyword evidence="8 10" id="KW-0496">Mitochondrion</keyword>
<keyword evidence="11" id="KW-0675">Receptor</keyword>
<sequence>MSKALTFTAIAATALVGYAVYFDYSRRNSAEFRKSLKKKAVKHEKNAAKKDEQSKKSKLELVKLALAADLEANPIPTDLSEKENFFMQQVALGEQLGSLPNKKIDAAICFYKALAVYPNPTDILGIYQRSVPEDVYELVVMMIAVQPPAAVTNILGGGVSGASSAAAAAAAANVPVEEQKPSEEDLD</sequence>
<reference evidence="11 12" key="1">
    <citation type="submission" date="2024-01" db="EMBL/GenBank/DDBJ databases">
        <authorList>
            <consortium name="Genoscope - CEA"/>
            <person name="William W."/>
        </authorList>
    </citation>
    <scope>NUCLEOTIDE SEQUENCE [LARGE SCALE GENOMIC DNA]</scope>
    <source>
        <strain evidence="11 12">29B2s-10</strain>
    </source>
</reference>
<comment type="subcellular location">
    <subcellularLocation>
        <location evidence="1">Mitochondrion outer membrane</location>
        <topology evidence="1">Single-pass membrane protein</topology>
    </subcellularLocation>
</comment>
<dbReference type="Pfam" id="PF02064">
    <property type="entry name" value="MAS20"/>
    <property type="match status" value="1"/>
</dbReference>
<keyword evidence="5 10" id="KW-1000">Mitochondrion outer membrane</keyword>
<dbReference type="PANTHER" id="PTHR12430">
    <property type="entry name" value="MITOCHONDRIAL IMPORT RECEPTOR SUBUNIT TOM20"/>
    <property type="match status" value="1"/>
</dbReference>